<comment type="caution">
    <text evidence="8">The sequence shown here is derived from an EMBL/GenBank/DDBJ whole genome shotgun (WGS) entry which is preliminary data.</text>
</comment>
<feature type="domain" description="Rieske" evidence="7">
    <location>
        <begin position="39"/>
        <end position="122"/>
    </location>
</feature>
<evidence type="ECO:0000313" key="8">
    <source>
        <dbReference type="EMBL" id="MBD2843791.1"/>
    </source>
</evidence>
<keyword evidence="6" id="KW-0411">Iron-sulfur</keyword>
<dbReference type="EMBL" id="JACXIZ010000004">
    <property type="protein sequence ID" value="MBD2843791.1"/>
    <property type="molecule type" value="Genomic_DNA"/>
</dbReference>
<keyword evidence="5" id="KW-0408">Iron</keyword>
<keyword evidence="2" id="KW-0001">2Fe-2S</keyword>
<evidence type="ECO:0000256" key="3">
    <source>
        <dbReference type="ARBA" id="ARBA00022723"/>
    </source>
</evidence>
<dbReference type="PROSITE" id="PS51296">
    <property type="entry name" value="RIESKE"/>
    <property type="match status" value="1"/>
</dbReference>
<dbReference type="SUPFAM" id="SSF55961">
    <property type="entry name" value="Bet v1-like"/>
    <property type="match status" value="1"/>
</dbReference>
<keyword evidence="4" id="KW-0560">Oxidoreductase</keyword>
<evidence type="ECO:0000256" key="5">
    <source>
        <dbReference type="ARBA" id="ARBA00023004"/>
    </source>
</evidence>
<dbReference type="Gene3D" id="2.102.10.10">
    <property type="entry name" value="Rieske [2Fe-2S] iron-sulphur domain"/>
    <property type="match status" value="1"/>
</dbReference>
<evidence type="ECO:0000259" key="7">
    <source>
        <dbReference type="PROSITE" id="PS51296"/>
    </source>
</evidence>
<dbReference type="RefSeq" id="WP_190913910.1">
    <property type="nucleotide sequence ID" value="NZ_JACXIZ010000004.1"/>
</dbReference>
<sequence length="388" mass="42902">MEAARADGLFDGEAVNGRMYTDEAVFEEEMERIFNRTWVYVAHESELESPGDYKTTRLGLQSVIVARGADDGVIRVMLNRCRHRAASVCQTPCGSANFFRCAYHGWTYNNKGELIGMPFQDGYGPDLDKRELGLAQAPRVAAYRGFVFASMNEAAPPLEEHLRHVLPYLDQTADSAPGGIALRAGAQRYAYPNNWKLQLENTIDPYHASITHQSFFDMLGKKMGKRINFKKQYEVERVNDLGGGSSIYHMDADFGIGELPFILLVFPNLGILGSQIRVIEPVSAGATKVTLYPMLGKASSDADNAARLRKHEIFYGPAGQGTADDLEVAFDRVAEGLAGAGDGARLTMRRGLHREQPDANGLACSHPSDEVPFRSLYREWRRLMTAGG</sequence>
<dbReference type="GO" id="GO:0051537">
    <property type="term" value="F:2 iron, 2 sulfur cluster binding"/>
    <property type="evidence" value="ECO:0007669"/>
    <property type="project" value="UniProtKB-KW"/>
</dbReference>
<dbReference type="InterPro" id="IPR017941">
    <property type="entry name" value="Rieske_2Fe-2S"/>
</dbReference>
<evidence type="ECO:0000256" key="2">
    <source>
        <dbReference type="ARBA" id="ARBA00022714"/>
    </source>
</evidence>
<reference evidence="8" key="1">
    <citation type="submission" date="2020-09" db="EMBL/GenBank/DDBJ databases">
        <title>A novel bacterium of genus Paenibacillus, isolated from South China Sea.</title>
        <authorList>
            <person name="Huang H."/>
            <person name="Mo K."/>
            <person name="Hu Y."/>
        </authorList>
    </citation>
    <scope>NUCLEOTIDE SEQUENCE</scope>
    <source>
        <strain evidence="8">IB182496</strain>
    </source>
</reference>
<dbReference type="AlphaFoldDB" id="A0A927BNI2"/>
<dbReference type="Pfam" id="PF00848">
    <property type="entry name" value="Ring_hydroxyl_A"/>
    <property type="match status" value="1"/>
</dbReference>
<evidence type="ECO:0000256" key="4">
    <source>
        <dbReference type="ARBA" id="ARBA00023002"/>
    </source>
</evidence>
<keyword evidence="3" id="KW-0479">Metal-binding</keyword>
<dbReference type="GO" id="GO:0005506">
    <property type="term" value="F:iron ion binding"/>
    <property type="evidence" value="ECO:0007669"/>
    <property type="project" value="InterPro"/>
</dbReference>
<dbReference type="InterPro" id="IPR001663">
    <property type="entry name" value="Rng_hydr_dOase-A"/>
</dbReference>
<dbReference type="PANTHER" id="PTHR43756">
    <property type="entry name" value="CHOLINE MONOOXYGENASE, CHLOROPLASTIC"/>
    <property type="match status" value="1"/>
</dbReference>
<dbReference type="Gene3D" id="3.90.380.10">
    <property type="entry name" value="Naphthalene 1,2-dioxygenase Alpha Subunit, Chain A, domain 1"/>
    <property type="match status" value="1"/>
</dbReference>
<accession>A0A927BNI2</accession>
<dbReference type="Proteomes" id="UP000621560">
    <property type="component" value="Unassembled WGS sequence"/>
</dbReference>
<organism evidence="8 9">
    <name type="scientific">Paenibacillus sabuli</name>
    <dbReference type="NCBI Taxonomy" id="2772509"/>
    <lineage>
        <taxon>Bacteria</taxon>
        <taxon>Bacillati</taxon>
        <taxon>Bacillota</taxon>
        <taxon>Bacilli</taxon>
        <taxon>Bacillales</taxon>
        <taxon>Paenibacillaceae</taxon>
        <taxon>Paenibacillus</taxon>
    </lineage>
</organism>
<evidence type="ECO:0000256" key="6">
    <source>
        <dbReference type="ARBA" id="ARBA00023014"/>
    </source>
</evidence>
<dbReference type="SUPFAM" id="SSF50022">
    <property type="entry name" value="ISP domain"/>
    <property type="match status" value="1"/>
</dbReference>
<proteinExistence type="inferred from homology"/>
<evidence type="ECO:0000313" key="9">
    <source>
        <dbReference type="Proteomes" id="UP000621560"/>
    </source>
</evidence>
<dbReference type="Pfam" id="PF00355">
    <property type="entry name" value="Rieske"/>
    <property type="match status" value="1"/>
</dbReference>
<dbReference type="InterPro" id="IPR036922">
    <property type="entry name" value="Rieske_2Fe-2S_sf"/>
</dbReference>
<protein>
    <submittedName>
        <fullName evidence="8">Rieske 2Fe-2S domain-containing protein</fullName>
    </submittedName>
</protein>
<keyword evidence="9" id="KW-1185">Reference proteome</keyword>
<gene>
    <name evidence="8" type="ORF">IDH44_01190</name>
</gene>
<dbReference type="GO" id="GO:0016705">
    <property type="term" value="F:oxidoreductase activity, acting on paired donors, with incorporation or reduction of molecular oxygen"/>
    <property type="evidence" value="ECO:0007669"/>
    <property type="project" value="UniProtKB-ARBA"/>
</dbReference>
<dbReference type="InterPro" id="IPR015879">
    <property type="entry name" value="Ring_hydroxy_dOase_asu_C_dom"/>
</dbReference>
<dbReference type="PANTHER" id="PTHR43756:SF1">
    <property type="entry name" value="3-PHENYLPROPIONATE_CINNAMIC ACID DIOXYGENASE SUBUNIT ALPHA"/>
    <property type="match status" value="1"/>
</dbReference>
<evidence type="ECO:0000256" key="1">
    <source>
        <dbReference type="ARBA" id="ARBA00008751"/>
    </source>
</evidence>
<name>A0A927BNI2_9BACL</name>
<dbReference type="PRINTS" id="PR00090">
    <property type="entry name" value="RNGDIOXGNASE"/>
</dbReference>
<dbReference type="GO" id="GO:0004497">
    <property type="term" value="F:monooxygenase activity"/>
    <property type="evidence" value="ECO:0007669"/>
    <property type="project" value="UniProtKB-ARBA"/>
</dbReference>
<comment type="similarity">
    <text evidence="1">Belongs to the bacterial ring-hydroxylating dioxygenase alpha subunit family.</text>
</comment>